<comment type="caution">
    <text evidence="2">The sequence shown here is derived from an EMBL/GenBank/DDBJ whole genome shotgun (WGS) entry which is preliminary data.</text>
</comment>
<sequence>MSDTGAAAPSTTFQNMTDSQLRQAITQLSTAAVRTQQQPAVPPPEPAHSSYYNNIRQWSTSVTPPPTNGRINPSRTRSRPNRGSTLATSSQVPVSTPAHHPPQPSVPVLPSIPPPQPIFHSNPPRPPIPTTTQALHSTYASRLRTGATLLMQPVLASSSAVAVATRTTRRGGVINYADPGSGDEFPDAGALESDDSDFVASGGTRTAVRAARLSSRAPMGSSVFHAGSTTPAPLSQQKTELDQSYLGQLPPSRFITARPVAPQNMSTFLKKPWRRKQGDRWLLYRFVPEAFAKIFCADLDLPLNPWAETVANQIRAQLEEHEGVASMDLGAHAAMYNVENEEPGGDEVGECRVILSIDVQIATHHLLDHIEWDLLSPLTPEAFSSKLCCELGLSGEAAPLIAHAIHEELVKHKRDAIEWGVIGGDTREVAEEAIGDRPRDKSGLSLMKDKTGLGLGWGRTPKDGRGPKALKSIWRDWAEAEEFRTRFEVLSADEVERRELERERASRRLRRETSKFQSQTSSRRRR</sequence>
<feature type="compositionally biased region" description="Pro residues" evidence="1">
    <location>
        <begin position="99"/>
        <end position="129"/>
    </location>
</feature>
<feature type="region of interest" description="Disordered" evidence="1">
    <location>
        <begin position="501"/>
        <end position="526"/>
    </location>
</feature>
<dbReference type="OMA" id="VEVQGIW"/>
<dbReference type="STRING" id="5627.A0A1C7M797"/>
<evidence type="ECO:0000313" key="2">
    <source>
        <dbReference type="EMBL" id="OBZ72229.1"/>
    </source>
</evidence>
<feature type="compositionally biased region" description="Polar residues" evidence="1">
    <location>
        <begin position="515"/>
        <end position="526"/>
    </location>
</feature>
<evidence type="ECO:0000313" key="3">
    <source>
        <dbReference type="Proteomes" id="UP000092993"/>
    </source>
</evidence>
<evidence type="ECO:0000256" key="1">
    <source>
        <dbReference type="SAM" id="MobiDB-lite"/>
    </source>
</evidence>
<feature type="compositionally biased region" description="Basic and acidic residues" evidence="1">
    <location>
        <begin position="501"/>
        <end position="514"/>
    </location>
</feature>
<name>A0A1C7M797_GRIFR</name>
<dbReference type="Proteomes" id="UP000092993">
    <property type="component" value="Unassembled WGS sequence"/>
</dbReference>
<dbReference type="Pfam" id="PF04855">
    <property type="entry name" value="SNF5"/>
    <property type="match status" value="1"/>
</dbReference>
<protein>
    <submittedName>
        <fullName evidence="2">Chromatin structure-remodeling complex subunit sfh1</fullName>
    </submittedName>
</protein>
<dbReference type="GO" id="GO:0000228">
    <property type="term" value="C:nuclear chromosome"/>
    <property type="evidence" value="ECO:0007669"/>
    <property type="project" value="InterPro"/>
</dbReference>
<reference evidence="2 3" key="1">
    <citation type="submission" date="2016-03" db="EMBL/GenBank/DDBJ databases">
        <title>Whole genome sequencing of Grifola frondosa 9006-11.</title>
        <authorList>
            <person name="Min B."/>
            <person name="Park H."/>
            <person name="Kim J.-G."/>
            <person name="Cho H."/>
            <person name="Oh Y.-L."/>
            <person name="Kong W.-S."/>
            <person name="Choi I.-G."/>
        </authorList>
    </citation>
    <scope>NUCLEOTIDE SEQUENCE [LARGE SCALE GENOMIC DNA]</scope>
    <source>
        <strain evidence="2 3">9006-11</strain>
    </source>
</reference>
<accession>A0A1C7M797</accession>
<feature type="compositionally biased region" description="Polar residues" evidence="1">
    <location>
        <begin position="69"/>
        <end position="94"/>
    </location>
</feature>
<dbReference type="AlphaFoldDB" id="A0A1C7M797"/>
<gene>
    <name evidence="2" type="primary">sfh1</name>
    <name evidence="2" type="ORF">A0H81_07944</name>
</gene>
<feature type="region of interest" description="Disordered" evidence="1">
    <location>
        <begin position="1"/>
        <end position="132"/>
    </location>
</feature>
<keyword evidence="3" id="KW-1185">Reference proteome</keyword>
<organism evidence="2 3">
    <name type="scientific">Grifola frondosa</name>
    <name type="common">Maitake</name>
    <name type="synonym">Polyporus frondosus</name>
    <dbReference type="NCBI Taxonomy" id="5627"/>
    <lineage>
        <taxon>Eukaryota</taxon>
        <taxon>Fungi</taxon>
        <taxon>Dikarya</taxon>
        <taxon>Basidiomycota</taxon>
        <taxon>Agaricomycotina</taxon>
        <taxon>Agaricomycetes</taxon>
        <taxon>Polyporales</taxon>
        <taxon>Grifolaceae</taxon>
        <taxon>Grifola</taxon>
    </lineage>
</organism>
<dbReference type="OrthoDB" id="10258327at2759"/>
<proteinExistence type="predicted"/>
<dbReference type="GO" id="GO:0006338">
    <property type="term" value="P:chromatin remodeling"/>
    <property type="evidence" value="ECO:0007669"/>
    <property type="project" value="InterPro"/>
</dbReference>
<dbReference type="InterPro" id="IPR006939">
    <property type="entry name" value="SNF5"/>
</dbReference>
<feature type="compositionally biased region" description="Polar residues" evidence="1">
    <location>
        <begin position="1"/>
        <end position="35"/>
    </location>
</feature>
<dbReference type="EMBL" id="LUGG01000009">
    <property type="protein sequence ID" value="OBZ72229.1"/>
    <property type="molecule type" value="Genomic_DNA"/>
</dbReference>
<feature type="compositionally biased region" description="Polar residues" evidence="1">
    <location>
        <begin position="50"/>
        <end position="62"/>
    </location>
</feature>